<gene>
    <name evidence="2" type="ORF">BSZ36_04855</name>
</gene>
<dbReference type="Proteomes" id="UP000216446">
    <property type="component" value="Unassembled WGS sequence"/>
</dbReference>
<reference evidence="2 3" key="1">
    <citation type="submission" date="2016-11" db="EMBL/GenBank/DDBJ databases">
        <title>Study of marine rhodopsin-containing bacteria.</title>
        <authorList>
            <person name="Yoshizawa S."/>
            <person name="Kumagai Y."/>
            <person name="Kogure K."/>
        </authorList>
    </citation>
    <scope>NUCLEOTIDE SEQUENCE [LARGE SCALE GENOMIC DNA]</scope>
    <source>
        <strain evidence="2 3">SG-29</strain>
    </source>
</reference>
<feature type="signal peptide" evidence="1">
    <location>
        <begin position="1"/>
        <end position="29"/>
    </location>
</feature>
<proteinExistence type="predicted"/>
<evidence type="ECO:0000313" key="2">
    <source>
        <dbReference type="EMBL" id="OZC02364.1"/>
    </source>
</evidence>
<dbReference type="AlphaFoldDB" id="A0A259TXR3"/>
<feature type="chain" id="PRO_5013170028" evidence="1">
    <location>
        <begin position="30"/>
        <end position="488"/>
    </location>
</feature>
<evidence type="ECO:0000313" key="3">
    <source>
        <dbReference type="Proteomes" id="UP000216446"/>
    </source>
</evidence>
<organism evidence="2 3">
    <name type="scientific">Rubricoccus marinus</name>
    <dbReference type="NCBI Taxonomy" id="716817"/>
    <lineage>
        <taxon>Bacteria</taxon>
        <taxon>Pseudomonadati</taxon>
        <taxon>Rhodothermota</taxon>
        <taxon>Rhodothermia</taxon>
        <taxon>Rhodothermales</taxon>
        <taxon>Rubricoccaceae</taxon>
        <taxon>Rubricoccus</taxon>
    </lineage>
</organism>
<sequence>MLRSAARPLGLLALPLALLFAACAAPAPADTVVVDTSTPTTMEPTVAANGVCPENFYTPLESTRQNFSLAAEYYRNANSAEEENIDARLDAFCASEVYLTWLVENDPLFTGGDPDDRNFLRLANVYEFYSTQVEDEAKKKEFLDESLAMRARGEAAMEAAGVSFDQYTRDLREGYFFYSYADVYEDASQRQYAAFNRAFEAQPDSLDDWYLQQLVNISAEVIEDPMERADYLETLAPSFDDASTQTYIAQLVEFSRTPPADPSQGVTPDAVADLVAKYQADPQSLTESERRTIFGTANQLPDLITEAGGDPDAIQDTYFDEIVAGSIDQLSASQLYALFRRSYRRGDRTQAEDYFNQAIAKAANNAQRADFYYSRAAAGAGSKSSLYAQALSYQPNHGPTLFAQARDYASGIGRPGSVDGRAAYWCLADRFSNVAATGDPRVASAARRTAAGYNRAGPSRDDYFFKGWSPGQSIRASSGSVSCTTRVR</sequence>
<dbReference type="EMBL" id="MQWB01000001">
    <property type="protein sequence ID" value="OZC02364.1"/>
    <property type="molecule type" value="Genomic_DNA"/>
</dbReference>
<dbReference type="OrthoDB" id="1522899at2"/>
<protein>
    <submittedName>
        <fullName evidence="2">Uncharacterized protein</fullName>
    </submittedName>
</protein>
<accession>A0A259TXR3</accession>
<dbReference type="InParanoid" id="A0A259TXR3"/>
<dbReference type="PROSITE" id="PS51257">
    <property type="entry name" value="PROKAR_LIPOPROTEIN"/>
    <property type="match status" value="1"/>
</dbReference>
<evidence type="ECO:0000256" key="1">
    <source>
        <dbReference type="SAM" id="SignalP"/>
    </source>
</evidence>
<name>A0A259TXR3_9BACT</name>
<keyword evidence="1" id="KW-0732">Signal</keyword>
<keyword evidence="3" id="KW-1185">Reference proteome</keyword>
<comment type="caution">
    <text evidence="2">The sequence shown here is derived from an EMBL/GenBank/DDBJ whole genome shotgun (WGS) entry which is preliminary data.</text>
</comment>
<dbReference type="RefSeq" id="WP_094546540.1">
    <property type="nucleotide sequence ID" value="NZ_MQWB01000001.1"/>
</dbReference>